<dbReference type="Proteomes" id="UP000321057">
    <property type="component" value="Unassembled WGS sequence"/>
</dbReference>
<dbReference type="RefSeq" id="WP_042740080.1">
    <property type="nucleotide sequence ID" value="NZ_BKAX01000016.1"/>
</dbReference>
<dbReference type="SMART" id="SM00644">
    <property type="entry name" value="Ami_2"/>
    <property type="match status" value="1"/>
</dbReference>
<name>A0ABQ0Y6J2_STAGA</name>
<keyword evidence="6" id="KW-1185">Reference proteome</keyword>
<evidence type="ECO:0000256" key="3">
    <source>
        <dbReference type="SAM" id="MobiDB-lite"/>
    </source>
</evidence>
<organism evidence="5 6">
    <name type="scientific">Staphylococcus gallinarum</name>
    <dbReference type="NCBI Taxonomy" id="1293"/>
    <lineage>
        <taxon>Bacteria</taxon>
        <taxon>Bacillati</taxon>
        <taxon>Bacillota</taxon>
        <taxon>Bacilli</taxon>
        <taxon>Bacillales</taxon>
        <taxon>Staphylococcaceae</taxon>
        <taxon>Staphylococcus</taxon>
    </lineage>
</organism>
<evidence type="ECO:0000259" key="4">
    <source>
        <dbReference type="PROSITE" id="PS50911"/>
    </source>
</evidence>
<dbReference type="Gene3D" id="2.30.30.40">
    <property type="entry name" value="SH3 Domains"/>
    <property type="match status" value="1"/>
</dbReference>
<proteinExistence type="predicted"/>
<feature type="compositionally biased region" description="Polar residues" evidence="3">
    <location>
        <begin position="371"/>
        <end position="385"/>
    </location>
</feature>
<comment type="catalytic activity">
    <reaction evidence="1">
        <text>Hydrolyzes the link between N-acetylmuramoyl residues and L-amino acid residues in certain cell-wall glycopeptides.</text>
        <dbReference type="EC" id="3.5.1.28"/>
    </reaction>
</comment>
<dbReference type="Pfam" id="PF08460">
    <property type="entry name" value="SH3_5"/>
    <property type="match status" value="1"/>
</dbReference>
<dbReference type="InterPro" id="IPR007921">
    <property type="entry name" value="CHAP_dom"/>
</dbReference>
<dbReference type="PROSITE" id="PS50911">
    <property type="entry name" value="CHAP"/>
    <property type="match status" value="1"/>
</dbReference>
<evidence type="ECO:0000256" key="1">
    <source>
        <dbReference type="ARBA" id="ARBA00001561"/>
    </source>
</evidence>
<feature type="region of interest" description="Disordered" evidence="3">
    <location>
        <begin position="362"/>
        <end position="385"/>
    </location>
</feature>
<dbReference type="InterPro" id="IPR036505">
    <property type="entry name" value="Amidase/PGRP_sf"/>
</dbReference>
<dbReference type="InterPro" id="IPR038765">
    <property type="entry name" value="Papain-like_cys_pep_sf"/>
</dbReference>
<dbReference type="CDD" id="cd06583">
    <property type="entry name" value="PGRP"/>
    <property type="match status" value="1"/>
</dbReference>
<feature type="domain" description="Peptidase C51" evidence="4">
    <location>
        <begin position="7"/>
        <end position="152"/>
    </location>
</feature>
<dbReference type="Pfam" id="PF01510">
    <property type="entry name" value="Amidase_2"/>
    <property type="match status" value="1"/>
</dbReference>
<dbReference type="SMART" id="SM00287">
    <property type="entry name" value="SH3b"/>
    <property type="match status" value="1"/>
</dbReference>
<dbReference type="SUPFAM" id="SSF54001">
    <property type="entry name" value="Cysteine proteinases"/>
    <property type="match status" value="1"/>
</dbReference>
<dbReference type="EC" id="3.5.1.28" evidence="2"/>
<accession>A0ABQ0Y6J2</accession>
<dbReference type="Gene3D" id="3.40.80.10">
    <property type="entry name" value="Peptidoglycan recognition protein-like"/>
    <property type="match status" value="1"/>
</dbReference>
<dbReference type="Gene3D" id="3.90.1720.10">
    <property type="entry name" value="endopeptidase domain like (from Nostoc punctiforme)"/>
    <property type="match status" value="1"/>
</dbReference>
<evidence type="ECO:0000313" key="6">
    <source>
        <dbReference type="Proteomes" id="UP000321057"/>
    </source>
</evidence>
<dbReference type="SUPFAM" id="SSF55846">
    <property type="entry name" value="N-acetylmuramoyl-L-alanine amidase-like"/>
    <property type="match status" value="1"/>
</dbReference>
<reference evidence="5 6" key="1">
    <citation type="submission" date="2019-07" db="EMBL/GenBank/DDBJ databases">
        <title>Whole genome shotgun sequence of Staphylococcus gallinarum NBRC 109767.</title>
        <authorList>
            <person name="Hosoyama A."/>
            <person name="Uohara A."/>
            <person name="Ohji S."/>
            <person name="Ichikawa N."/>
        </authorList>
    </citation>
    <scope>NUCLEOTIDE SEQUENCE [LARGE SCALE GENOMIC DNA]</scope>
    <source>
        <strain evidence="5 6">NBRC 109767</strain>
    </source>
</reference>
<gene>
    <name evidence="5" type="ORF">SGA02_28570</name>
</gene>
<sequence length="482" mass="54144">MTITKTKKEAVAYLKSLEGKYLDYDGWWGAQCYDLANFYWSHISGRTLQGAQAKNIPTDNNFDGLATVYENTEDFKAEEGDIVVFNGNYGSGNGHVAVVLNGNYDGNYMQFVSLDNNWQGGGWTSGPEQGGKGWETATRVVHNYDFPMWFIRPKYKTTVVNKVATKVKKTTTKSSAKAKKLTYNRDTIKRAYLLGKRGYKPKAIVLHNDAGSGTAMTYHDQLVNASEQRLEAGIAHSYISGNRVWQALPESYIAWHTANAYGNRNYYGIEICQSMSASDKDFLANEQAAFQEAARMLKKWGLPVNRETVRLHNEFSPTECPHRSMELHAGYKSSQRAPQNIVNKTKDYFISQIKAYYNGEIPKGSTDKGSSKPSSNGSTNATNTDWKQNKYGTWYKAESATFTNGNQPIITRVGSPFTTAQFGYNFQPGGYVNYDEVCLQDGHVWIGYNWNGYRYYLPIRTWNGASPPNHKNGLGDLWGVIS</sequence>
<dbReference type="InterPro" id="IPR003646">
    <property type="entry name" value="SH3-like_bac-type"/>
</dbReference>
<dbReference type="InterPro" id="IPR002502">
    <property type="entry name" value="Amidase_domain"/>
</dbReference>
<comment type="caution">
    <text evidence="5">The sequence shown here is derived from an EMBL/GenBank/DDBJ whole genome shotgun (WGS) entry which is preliminary data.</text>
</comment>
<dbReference type="Pfam" id="PF05257">
    <property type="entry name" value="CHAP"/>
    <property type="match status" value="1"/>
</dbReference>
<dbReference type="EMBL" id="BKAX01000016">
    <property type="protein sequence ID" value="GEQ07029.1"/>
    <property type="molecule type" value="Genomic_DNA"/>
</dbReference>
<evidence type="ECO:0000313" key="5">
    <source>
        <dbReference type="EMBL" id="GEQ07029.1"/>
    </source>
</evidence>
<evidence type="ECO:0000256" key="2">
    <source>
        <dbReference type="ARBA" id="ARBA00011901"/>
    </source>
</evidence>
<protein>
    <recommendedName>
        <fullName evidence="2">N-acetylmuramoyl-L-alanine amidase</fullName>
        <ecNumber evidence="2">3.5.1.28</ecNumber>
    </recommendedName>
</protein>